<reference evidence="4 5" key="1">
    <citation type="submission" date="2018-08" db="EMBL/GenBank/DDBJ databases">
        <title>Chitinophaga sp. K20C18050901, a novel bacterium isolated from forest soil.</title>
        <authorList>
            <person name="Wang C."/>
        </authorList>
    </citation>
    <scope>NUCLEOTIDE SEQUENCE [LARGE SCALE GENOMIC DNA]</scope>
    <source>
        <strain evidence="4 5">K20C18050901</strain>
    </source>
</reference>
<evidence type="ECO:0000313" key="4">
    <source>
        <dbReference type="EMBL" id="RFM33101.1"/>
    </source>
</evidence>
<keyword evidence="3 4" id="KW-0808">Transferase</keyword>
<dbReference type="PANTHER" id="PTHR48043:SF145">
    <property type="entry name" value="FI06409P-RELATED"/>
    <property type="match status" value="1"/>
</dbReference>
<name>A0A3E1NYU1_9BACT</name>
<dbReference type="GO" id="GO:0016758">
    <property type="term" value="F:hexosyltransferase activity"/>
    <property type="evidence" value="ECO:0007669"/>
    <property type="project" value="InterPro"/>
</dbReference>
<gene>
    <name evidence="4" type="ORF">DXN04_18885</name>
</gene>
<dbReference type="InterPro" id="IPR050271">
    <property type="entry name" value="UDP-glycosyltransferase"/>
</dbReference>
<dbReference type="InterPro" id="IPR002213">
    <property type="entry name" value="UDP_glucos_trans"/>
</dbReference>
<comment type="similarity">
    <text evidence="1">Belongs to the UDP-glycosyltransferase family.</text>
</comment>
<dbReference type="RefSeq" id="WP_116854953.1">
    <property type="nucleotide sequence ID" value="NZ_QTJV01000007.1"/>
</dbReference>
<dbReference type="NCBIfam" id="TIGR01426">
    <property type="entry name" value="MGT"/>
    <property type="match status" value="1"/>
</dbReference>
<protein>
    <submittedName>
        <fullName evidence="4">Glycosyl transferase</fullName>
    </submittedName>
</protein>
<dbReference type="Proteomes" id="UP000261174">
    <property type="component" value="Unassembled WGS sequence"/>
</dbReference>
<dbReference type="InterPro" id="IPR006326">
    <property type="entry name" value="UDPGT_MGT-like"/>
</dbReference>
<dbReference type="AlphaFoldDB" id="A0A3E1NYU1"/>
<organism evidence="4 5">
    <name type="scientific">Chitinophaga silvisoli</name>
    <dbReference type="NCBI Taxonomy" id="2291814"/>
    <lineage>
        <taxon>Bacteria</taxon>
        <taxon>Pseudomonadati</taxon>
        <taxon>Bacteroidota</taxon>
        <taxon>Chitinophagia</taxon>
        <taxon>Chitinophagales</taxon>
        <taxon>Chitinophagaceae</taxon>
        <taxon>Chitinophaga</taxon>
    </lineage>
</organism>
<dbReference type="FunFam" id="3.40.50.2000:FF:000072">
    <property type="entry name" value="Glycosyl transferase"/>
    <property type="match status" value="1"/>
</dbReference>
<evidence type="ECO:0000313" key="5">
    <source>
        <dbReference type="Proteomes" id="UP000261174"/>
    </source>
</evidence>
<dbReference type="PANTHER" id="PTHR48043">
    <property type="entry name" value="EG:EG0003.4 PROTEIN-RELATED"/>
    <property type="match status" value="1"/>
</dbReference>
<comment type="caution">
    <text evidence="4">The sequence shown here is derived from an EMBL/GenBank/DDBJ whole genome shotgun (WGS) entry which is preliminary data.</text>
</comment>
<dbReference type="CDD" id="cd03784">
    <property type="entry name" value="GT1_Gtf-like"/>
    <property type="match status" value="1"/>
</dbReference>
<dbReference type="GO" id="GO:0008194">
    <property type="term" value="F:UDP-glycosyltransferase activity"/>
    <property type="evidence" value="ECO:0007669"/>
    <property type="project" value="InterPro"/>
</dbReference>
<keyword evidence="2" id="KW-0328">Glycosyltransferase</keyword>
<dbReference type="OrthoDB" id="764352at2"/>
<accession>A0A3E1NYU1</accession>
<keyword evidence="5" id="KW-1185">Reference proteome</keyword>
<dbReference type="EMBL" id="QTJV01000007">
    <property type="protein sequence ID" value="RFM33101.1"/>
    <property type="molecule type" value="Genomic_DNA"/>
</dbReference>
<evidence type="ECO:0000256" key="2">
    <source>
        <dbReference type="ARBA" id="ARBA00022676"/>
    </source>
</evidence>
<proteinExistence type="inferred from homology"/>
<evidence type="ECO:0000256" key="3">
    <source>
        <dbReference type="ARBA" id="ARBA00022679"/>
    </source>
</evidence>
<dbReference type="SUPFAM" id="SSF53756">
    <property type="entry name" value="UDP-Glycosyltransferase/glycogen phosphorylase"/>
    <property type="match status" value="1"/>
</dbReference>
<sequence length="382" mass="42889">MSKVLFLSVPSHGHVNPTIGLVSELVKNGDEVIYFATGTFREKIEATGALYKQYLVDLDLFRPEKEGEEDPMCTMMREATNIIEDIFSQTKGIQFDYIIHSTPFPFTEVFKQVLKIPTISSLGIFLGINNFLESADMFPTPPEYALMREAIKAKYNVILPDKFVATMINLGGLNLVYSSRYFVPEDQLSDNTYRFVGPPVFDRKEKSDFPFKLLKDRKVIYISLGTVFSNFKPALYQVFFDAFAGKDVTVVMAAYNVDLSHFKIPDNFIVRHYIPQLAILQHTDVAITHAGMNSISDLLYNDVPFVAIPLGADQPDLAERTAALGATISLDHETLTPAILQDAVEKVLRDPSYTANMKKISDSFRAAGGYPRAVAYIKEFIN</sequence>
<evidence type="ECO:0000256" key="1">
    <source>
        <dbReference type="ARBA" id="ARBA00009995"/>
    </source>
</evidence>
<dbReference type="Gene3D" id="3.40.50.2000">
    <property type="entry name" value="Glycogen Phosphorylase B"/>
    <property type="match status" value="2"/>
</dbReference>
<dbReference type="Pfam" id="PF00201">
    <property type="entry name" value="UDPGT"/>
    <property type="match status" value="1"/>
</dbReference>